<proteinExistence type="predicted"/>
<organism evidence="1 2">
    <name type="scientific">Eretmocerus hayati</name>
    <dbReference type="NCBI Taxonomy" id="131215"/>
    <lineage>
        <taxon>Eukaryota</taxon>
        <taxon>Metazoa</taxon>
        <taxon>Ecdysozoa</taxon>
        <taxon>Arthropoda</taxon>
        <taxon>Hexapoda</taxon>
        <taxon>Insecta</taxon>
        <taxon>Pterygota</taxon>
        <taxon>Neoptera</taxon>
        <taxon>Endopterygota</taxon>
        <taxon>Hymenoptera</taxon>
        <taxon>Apocrita</taxon>
        <taxon>Proctotrupomorpha</taxon>
        <taxon>Chalcidoidea</taxon>
        <taxon>Aphelinidae</taxon>
        <taxon>Aphelininae</taxon>
        <taxon>Eretmocerus</taxon>
    </lineage>
</organism>
<protein>
    <submittedName>
        <fullName evidence="1">Uncharacterized protein</fullName>
    </submittedName>
</protein>
<reference evidence="1" key="1">
    <citation type="submission" date="2023-04" db="EMBL/GenBank/DDBJ databases">
        <title>A chromosome-level genome assembly of the parasitoid wasp Eretmocerus hayati.</title>
        <authorList>
            <person name="Zhong Y."/>
            <person name="Liu S."/>
            <person name="Liu Y."/>
        </authorList>
    </citation>
    <scope>NUCLEOTIDE SEQUENCE</scope>
    <source>
        <strain evidence="1">ZJU_SS_LIU_2023</strain>
    </source>
</reference>
<accession>A0ACC2P340</accession>
<comment type="caution">
    <text evidence="1">The sequence shown here is derived from an EMBL/GenBank/DDBJ whole genome shotgun (WGS) entry which is preliminary data.</text>
</comment>
<evidence type="ECO:0000313" key="1">
    <source>
        <dbReference type="EMBL" id="KAJ8677810.1"/>
    </source>
</evidence>
<keyword evidence="2" id="KW-1185">Reference proteome</keyword>
<dbReference type="Proteomes" id="UP001239111">
    <property type="component" value="Chromosome 2"/>
</dbReference>
<evidence type="ECO:0000313" key="2">
    <source>
        <dbReference type="Proteomes" id="UP001239111"/>
    </source>
</evidence>
<name>A0ACC2P340_9HYME</name>
<sequence length="676" mass="76906">MGNKKNDKGNPTSGIPQYVVRIPASNQVKGKSDILEKTIYLKDTQNKQQNSSTLSRSQRKSSESDAKEDKNDDDSMEVDQTNYSMTDFQDLSASKNGMKRPAEETIDTPKLKRDNKIQDQGGINEYKQDILSGTASLVDENSSQTDNLLPSLSTAEAAAAASAAAQAPPPPSSSERKDHHTKLSTETKKEVNKFKEFDRYDCPPYRMFLQNVDNSQERINPLLVNKFLIEKFKNKDVFDECYPVAKNKVCIVAKSRRIANEVLKLKEWEADKKEIFIPNHLMTRQGIIKNVPLEFSEDNIRENLEANDPHFGPINVIGVRRFTRRNRDPKTGQMLPAIPTRTVQLTFRGQYLPPRVALYKITMNVEVYYPQIRQCYRCYNFGHLKSNCKSALELCQRCADPVHGVDSPCPRTKLQPMCKNCKQGHIATDKSCEVRQRQQEIRDYATEYNLTVAEAKKIISGRGEYNMNINEFPTLGNNWTHTQSSQMYEPSNTDTIGANKRSYRPTSHKNSYKQGTEDFSKDKERSKPKESQKYQEIRSQHRNMLISPSGHLPNMKYAQLKNGAGSLSQSKLNSDYVHDMEPIAADGSEKTMSQELDLNESIQQLLSKLLEKTSIEKLYKALDSIASASGRRSKRSRDPDSLSRKTSTTAENDDNRWKLEYHTPHLTDSTQVEVVS</sequence>
<gene>
    <name evidence="1" type="ORF">QAD02_013597</name>
</gene>
<dbReference type="EMBL" id="CM056742">
    <property type="protein sequence ID" value="KAJ8677810.1"/>
    <property type="molecule type" value="Genomic_DNA"/>
</dbReference>